<dbReference type="EC" id="6.1.1.2" evidence="6"/>
<dbReference type="GO" id="GO:0005840">
    <property type="term" value="C:ribosome"/>
    <property type="evidence" value="ECO:0007669"/>
    <property type="project" value="UniProtKB-KW"/>
</dbReference>
<feature type="compositionally biased region" description="Low complexity" evidence="4">
    <location>
        <begin position="259"/>
        <end position="273"/>
    </location>
</feature>
<evidence type="ECO:0000256" key="1">
    <source>
        <dbReference type="ARBA" id="ARBA00007102"/>
    </source>
</evidence>
<dbReference type="SUPFAM" id="SSF54999">
    <property type="entry name" value="Ribosomal protein S10"/>
    <property type="match status" value="1"/>
</dbReference>
<dbReference type="HAMAP" id="MF_00508">
    <property type="entry name" value="Ribosomal_uS10"/>
    <property type="match status" value="1"/>
</dbReference>
<keyword evidence="3" id="KW-0687">Ribonucleoprotein</keyword>
<sequence>MASNRVMGSIGALARTARPSAVASTSRAASRASSSVASVAATPTKEVELNEDGLLVFPKLQPLPAPEGVHVATVHLRAYHPTNLDLYSEFAAHTARSLRIPTSGIVRLPTTKELNTVLKSPFVHKKAQQNFERKTHRRTIKVFDTEREVLDLYLRYLRRNGIAGVGIKAYVHEYVEYGFARGEIAELEGQVKGKDAAELEKATAEIVKALSQGLEFDDEPKAVDAPEAKREEKLEKVEAEKEAEKEDKLERVQEEAAEAEAAAEPAAEAPKSS</sequence>
<comment type="similarity">
    <text evidence="1">Belongs to the universal ribosomal protein uS10 family.</text>
</comment>
<evidence type="ECO:0000256" key="4">
    <source>
        <dbReference type="SAM" id="MobiDB-lite"/>
    </source>
</evidence>
<proteinExistence type="inferred from homology"/>
<evidence type="ECO:0000256" key="3">
    <source>
        <dbReference type="ARBA" id="ARBA00023274"/>
    </source>
</evidence>
<dbReference type="InterPro" id="IPR027486">
    <property type="entry name" value="Ribosomal_uS10_dom"/>
</dbReference>
<dbReference type="InterPro" id="IPR036838">
    <property type="entry name" value="Ribosomal_uS10_dom_sf"/>
</dbReference>
<dbReference type="EMBL" id="JBBXJM010000007">
    <property type="protein sequence ID" value="KAL1405106.1"/>
    <property type="molecule type" value="Genomic_DNA"/>
</dbReference>
<name>A0ABR3PS02_9TREE</name>
<keyword evidence="2 6" id="KW-0689">Ribosomal protein</keyword>
<comment type="caution">
    <text evidence="6">The sequence shown here is derived from an EMBL/GenBank/DDBJ whole genome shotgun (WGS) entry which is preliminary data.</text>
</comment>
<feature type="domain" description="Small ribosomal subunit protein uS10" evidence="5">
    <location>
        <begin position="73"/>
        <end position="170"/>
    </location>
</feature>
<dbReference type="InterPro" id="IPR001848">
    <property type="entry name" value="Ribosomal_uS10"/>
</dbReference>
<dbReference type="GeneID" id="95989772"/>
<keyword evidence="7" id="KW-1185">Reference proteome</keyword>
<keyword evidence="6" id="KW-0436">Ligase</keyword>
<dbReference type="Pfam" id="PF00338">
    <property type="entry name" value="Ribosomal_S10"/>
    <property type="match status" value="1"/>
</dbReference>
<feature type="compositionally biased region" description="Basic and acidic residues" evidence="4">
    <location>
        <begin position="219"/>
        <end position="254"/>
    </location>
</feature>
<evidence type="ECO:0000313" key="6">
    <source>
        <dbReference type="EMBL" id="KAL1405106.1"/>
    </source>
</evidence>
<reference evidence="6 7" key="1">
    <citation type="submission" date="2023-08" db="EMBL/GenBank/DDBJ databases">
        <title>Annotated Genome Sequence of Vanrija albida AlHP1.</title>
        <authorList>
            <person name="Herzog R."/>
        </authorList>
    </citation>
    <scope>NUCLEOTIDE SEQUENCE [LARGE SCALE GENOMIC DNA]</scope>
    <source>
        <strain evidence="6 7">AlHP1</strain>
    </source>
</reference>
<dbReference type="SMART" id="SM01403">
    <property type="entry name" value="Ribosomal_S10"/>
    <property type="match status" value="1"/>
</dbReference>
<feature type="region of interest" description="Disordered" evidence="4">
    <location>
        <begin position="217"/>
        <end position="273"/>
    </location>
</feature>
<dbReference type="PANTHER" id="PTHR11700">
    <property type="entry name" value="30S RIBOSOMAL PROTEIN S10 FAMILY MEMBER"/>
    <property type="match status" value="1"/>
</dbReference>
<dbReference type="Gene3D" id="3.30.70.600">
    <property type="entry name" value="Ribosomal protein S10 domain"/>
    <property type="match status" value="1"/>
</dbReference>
<gene>
    <name evidence="6" type="primary">RSM10</name>
    <name evidence="6" type="ORF">Q8F55_008729</name>
</gene>
<organism evidence="6 7">
    <name type="scientific">Vanrija albida</name>
    <dbReference type="NCBI Taxonomy" id="181172"/>
    <lineage>
        <taxon>Eukaryota</taxon>
        <taxon>Fungi</taxon>
        <taxon>Dikarya</taxon>
        <taxon>Basidiomycota</taxon>
        <taxon>Agaricomycotina</taxon>
        <taxon>Tremellomycetes</taxon>
        <taxon>Trichosporonales</taxon>
        <taxon>Trichosporonaceae</taxon>
        <taxon>Vanrija</taxon>
    </lineage>
</organism>
<accession>A0ABR3PS02</accession>
<dbReference type="Proteomes" id="UP001565368">
    <property type="component" value="Unassembled WGS sequence"/>
</dbReference>
<protein>
    <submittedName>
        <fullName evidence="6">Mitochondrial 37S ribosomal protein rsm10</fullName>
        <ecNumber evidence="6">6.1.1.2</ecNumber>
    </submittedName>
</protein>
<evidence type="ECO:0000256" key="2">
    <source>
        <dbReference type="ARBA" id="ARBA00022980"/>
    </source>
</evidence>
<dbReference type="RefSeq" id="XP_069205050.1">
    <property type="nucleotide sequence ID" value="XM_069357113.1"/>
</dbReference>
<evidence type="ECO:0000259" key="5">
    <source>
        <dbReference type="SMART" id="SM01403"/>
    </source>
</evidence>
<evidence type="ECO:0000313" key="7">
    <source>
        <dbReference type="Proteomes" id="UP001565368"/>
    </source>
</evidence>
<dbReference type="GO" id="GO:0004830">
    <property type="term" value="F:tryptophan-tRNA ligase activity"/>
    <property type="evidence" value="ECO:0007669"/>
    <property type="project" value="UniProtKB-EC"/>
</dbReference>